<dbReference type="GeneID" id="98050099"/>
<organism evidence="1 2">
    <name type="scientific">Pseudonocardia alni</name>
    <name type="common">Amycolata alni</name>
    <dbReference type="NCBI Taxonomy" id="33907"/>
    <lineage>
        <taxon>Bacteria</taxon>
        <taxon>Bacillati</taxon>
        <taxon>Actinomycetota</taxon>
        <taxon>Actinomycetes</taxon>
        <taxon>Pseudonocardiales</taxon>
        <taxon>Pseudonocardiaceae</taxon>
        <taxon>Pseudonocardia</taxon>
    </lineage>
</organism>
<dbReference type="Proteomes" id="UP000549695">
    <property type="component" value="Unassembled WGS sequence"/>
</dbReference>
<dbReference type="AlphaFoldDB" id="A0A852VSL3"/>
<gene>
    <name evidence="1" type="ORF">HDA37_000263</name>
</gene>
<evidence type="ECO:0000313" key="1">
    <source>
        <dbReference type="EMBL" id="NYF99977.1"/>
    </source>
</evidence>
<dbReference type="Pfam" id="PF13826">
    <property type="entry name" value="Monooxy_af470-like"/>
    <property type="match status" value="1"/>
</dbReference>
<name>A0A852VSL3_PSEA5</name>
<protein>
    <recommendedName>
        <fullName evidence="3">DUF4188 domain-containing protein</fullName>
    </recommendedName>
</protein>
<dbReference type="EMBL" id="JACCCZ010000001">
    <property type="protein sequence ID" value="NYF99977.1"/>
    <property type="molecule type" value="Genomic_DNA"/>
</dbReference>
<dbReference type="InterPro" id="IPR025444">
    <property type="entry name" value="Monooxy_af470"/>
</dbReference>
<comment type="caution">
    <text evidence="1">The sequence shown here is derived from an EMBL/GenBank/DDBJ whole genome shotgun (WGS) entry which is preliminary data.</text>
</comment>
<reference evidence="1 2" key="1">
    <citation type="submission" date="2020-07" db="EMBL/GenBank/DDBJ databases">
        <title>Sequencing the genomes of 1000 actinobacteria strains.</title>
        <authorList>
            <person name="Klenk H.-P."/>
        </authorList>
    </citation>
    <scope>NUCLEOTIDE SEQUENCE [LARGE SCALE GENOMIC DNA]</scope>
    <source>
        <strain evidence="1 2">DSM 44749</strain>
    </source>
</reference>
<evidence type="ECO:0000313" key="2">
    <source>
        <dbReference type="Proteomes" id="UP000549695"/>
    </source>
</evidence>
<dbReference type="RefSeq" id="WP_179759926.1">
    <property type="nucleotide sequence ID" value="NZ_BAAAJZ010000011.1"/>
</dbReference>
<sequence>MAPYTRTTNEPTDGPVVVFLIGMRFNRPWKVRAWLPVVSAMSGMLRELERDPAHGLLGTRPGIGPGGPFLVQYWRDRESLYAYASDTAATHRPAWAAFNRRARRYPGAVGIWHETFVAGEFETIYGDMPPSGLAKALGVREIDAANDGGRRRLDASRHAA</sequence>
<evidence type="ECO:0008006" key="3">
    <source>
        <dbReference type="Google" id="ProtNLM"/>
    </source>
</evidence>
<proteinExistence type="predicted"/>
<accession>A0A852VSL3</accession>
<keyword evidence="2" id="KW-1185">Reference proteome</keyword>